<evidence type="ECO:0000313" key="1">
    <source>
        <dbReference type="EMBL" id="EKF54933.1"/>
    </source>
</evidence>
<comment type="caution">
    <text evidence="1">The sequence shown here is derived from an EMBL/GenBank/DDBJ whole genome shotgun (WGS) entry which is preliminary data.</text>
</comment>
<dbReference type="eggNOG" id="ENOG5032S8D">
    <property type="taxonomic scope" value="Bacteria"/>
</dbReference>
<accession>K2P1N5</accession>
<organism evidence="1 2">
    <name type="scientific">Galbibacter marinus</name>
    <dbReference type="NCBI Taxonomy" id="555500"/>
    <lineage>
        <taxon>Bacteria</taxon>
        <taxon>Pseudomonadati</taxon>
        <taxon>Bacteroidota</taxon>
        <taxon>Flavobacteriia</taxon>
        <taxon>Flavobacteriales</taxon>
        <taxon>Flavobacteriaceae</taxon>
        <taxon>Galbibacter</taxon>
    </lineage>
</organism>
<dbReference type="AlphaFoldDB" id="K2P1N5"/>
<dbReference type="OrthoDB" id="1149088at2"/>
<keyword evidence="2" id="KW-1185">Reference proteome</keyword>
<dbReference type="RefSeq" id="WP_008991882.1">
    <property type="nucleotide sequence ID" value="NZ_AMSG01000013.1"/>
</dbReference>
<reference evidence="1 2" key="1">
    <citation type="journal article" date="2012" name="J. Bacteriol.">
        <title>Genome Sequence of Galbibacter marinum Type Strain ck-I2-15.</title>
        <authorList>
            <person name="Lai Q."/>
            <person name="Li C."/>
            <person name="Shao Z."/>
        </authorList>
    </citation>
    <scope>NUCLEOTIDE SEQUENCE [LARGE SCALE GENOMIC DNA]</scope>
    <source>
        <strain evidence="2">ck-I2-15</strain>
    </source>
</reference>
<name>K2P1N5_9FLAO</name>
<dbReference type="InterPro" id="IPR053810">
    <property type="entry name" value="DUF6952"/>
</dbReference>
<protein>
    <submittedName>
        <fullName evidence="1">Uncharacterized protein</fullName>
    </submittedName>
</protein>
<dbReference type="Proteomes" id="UP000007364">
    <property type="component" value="Unassembled WGS sequence"/>
</dbReference>
<gene>
    <name evidence="1" type="ORF">I215_10198</name>
</gene>
<sequence length="86" mass="9621">MKLPIIKQLSGFIESNDEDYVNEAIETLEAITEVSSLKDEELDVIGELISNMYGALEVQKLMKEEGLSQKDAINAFMKRVLGSIDK</sequence>
<dbReference type="STRING" id="555500.I215_10198"/>
<dbReference type="Pfam" id="PF22264">
    <property type="entry name" value="DUF6952"/>
    <property type="match status" value="1"/>
</dbReference>
<dbReference type="PATRIC" id="fig|555500.3.peg.2106"/>
<evidence type="ECO:0000313" key="2">
    <source>
        <dbReference type="Proteomes" id="UP000007364"/>
    </source>
</evidence>
<dbReference type="EMBL" id="AMSG01000013">
    <property type="protein sequence ID" value="EKF54933.1"/>
    <property type="molecule type" value="Genomic_DNA"/>
</dbReference>
<proteinExistence type="predicted"/>